<keyword evidence="2" id="KW-1185">Reference proteome</keyword>
<dbReference type="InterPro" id="IPR010064">
    <property type="entry name" value="HK97-gp10_tail"/>
</dbReference>
<sequence>MGEMAMIDITPFEQYQNDLLRTIERLDNIFIEAIYEIAARELRLAKKDTPVGKYPPRSGKVGGTLRRGWHISEIQRTEGGYQIEVFNNVEYAPYLEFGHRTRDGRKWKQGYFMLTIAENKVRSVMDKIIERKIQEVFRNL</sequence>
<name>A0ABV9QQ31_9FIRM</name>
<evidence type="ECO:0000313" key="2">
    <source>
        <dbReference type="Proteomes" id="UP001595916"/>
    </source>
</evidence>
<proteinExistence type="predicted"/>
<dbReference type="Proteomes" id="UP001595916">
    <property type="component" value="Unassembled WGS sequence"/>
</dbReference>
<comment type="caution">
    <text evidence="1">The sequence shown here is derived from an EMBL/GenBank/DDBJ whole genome shotgun (WGS) entry which is preliminary data.</text>
</comment>
<protein>
    <submittedName>
        <fullName evidence="1">HK97 gp10 family phage protein</fullName>
    </submittedName>
</protein>
<evidence type="ECO:0000313" key="1">
    <source>
        <dbReference type="EMBL" id="MFC4805556.1"/>
    </source>
</evidence>
<reference evidence="2" key="1">
    <citation type="journal article" date="2019" name="Int. J. Syst. Evol. Microbiol.">
        <title>The Global Catalogue of Microorganisms (GCM) 10K type strain sequencing project: providing services to taxonomists for standard genome sequencing and annotation.</title>
        <authorList>
            <consortium name="The Broad Institute Genomics Platform"/>
            <consortium name="The Broad Institute Genome Sequencing Center for Infectious Disease"/>
            <person name="Wu L."/>
            <person name="Ma J."/>
        </authorList>
    </citation>
    <scope>NUCLEOTIDE SEQUENCE [LARGE SCALE GENOMIC DNA]</scope>
    <source>
        <strain evidence="2">CCUG 46385</strain>
    </source>
</reference>
<dbReference type="Pfam" id="PF04883">
    <property type="entry name" value="HK97-gp10_like"/>
    <property type="match status" value="1"/>
</dbReference>
<dbReference type="EMBL" id="JBHSHL010000052">
    <property type="protein sequence ID" value="MFC4805556.1"/>
    <property type="molecule type" value="Genomic_DNA"/>
</dbReference>
<gene>
    <name evidence="1" type="ORF">ACFO4R_10790</name>
</gene>
<accession>A0ABV9QQ31</accession>
<dbReference type="RefSeq" id="WP_379789131.1">
    <property type="nucleotide sequence ID" value="NZ_JBHSHL010000052.1"/>
</dbReference>
<organism evidence="1 2">
    <name type="scientific">Filifactor villosus</name>
    <dbReference type="NCBI Taxonomy" id="29374"/>
    <lineage>
        <taxon>Bacteria</taxon>
        <taxon>Bacillati</taxon>
        <taxon>Bacillota</taxon>
        <taxon>Clostridia</taxon>
        <taxon>Peptostreptococcales</taxon>
        <taxon>Filifactoraceae</taxon>
        <taxon>Filifactor</taxon>
    </lineage>
</organism>